<keyword evidence="3" id="KW-0175">Coiled coil</keyword>
<keyword evidence="2" id="KW-0472">Membrane</keyword>
<reference evidence="4 5" key="2">
    <citation type="journal article" date="2014" name="FEMS Microbiol. Lett.">
        <title>Draft genomic DNA sequence of the facultatively methylotrophic bacterium Acidomonas methanolica type strain MB58.</title>
        <authorList>
            <person name="Higashiura N."/>
            <person name="Hadano H."/>
            <person name="Hirakawa H."/>
            <person name="Matsutani M."/>
            <person name="Takabe S."/>
            <person name="Matsushita K."/>
            <person name="Azuma Y."/>
        </authorList>
    </citation>
    <scope>NUCLEOTIDE SEQUENCE [LARGE SCALE GENOMIC DNA]</scope>
    <source>
        <strain evidence="4 5">MB58</strain>
    </source>
</reference>
<dbReference type="NCBIfam" id="TIGR01845">
    <property type="entry name" value="outer_NodT"/>
    <property type="match status" value="1"/>
</dbReference>
<keyword evidence="5" id="KW-1185">Reference proteome</keyword>
<proteinExistence type="inferred from homology"/>
<keyword evidence="2" id="KW-0812">Transmembrane</keyword>
<protein>
    <submittedName>
        <fullName evidence="4">Secretion system type I outer membrane RND efflux pump lipoprotein NodT</fullName>
    </submittedName>
</protein>
<dbReference type="SUPFAM" id="SSF56954">
    <property type="entry name" value="Outer membrane efflux proteins (OEP)"/>
    <property type="match status" value="1"/>
</dbReference>
<comment type="similarity">
    <text evidence="1 2">Belongs to the outer membrane factor (OMF) (TC 1.B.17) family.</text>
</comment>
<evidence type="ECO:0000313" key="5">
    <source>
        <dbReference type="Proteomes" id="UP000019760"/>
    </source>
</evidence>
<dbReference type="InterPro" id="IPR010131">
    <property type="entry name" value="MdtP/NodT-like"/>
</dbReference>
<dbReference type="AlphaFoldDB" id="A0A023D250"/>
<dbReference type="PANTHER" id="PTHR30203">
    <property type="entry name" value="OUTER MEMBRANE CATION EFFLUX PROTEIN"/>
    <property type="match status" value="1"/>
</dbReference>
<evidence type="ECO:0000256" key="1">
    <source>
        <dbReference type="ARBA" id="ARBA00007613"/>
    </source>
</evidence>
<dbReference type="GO" id="GO:0015562">
    <property type="term" value="F:efflux transmembrane transporter activity"/>
    <property type="evidence" value="ECO:0007669"/>
    <property type="project" value="InterPro"/>
</dbReference>
<evidence type="ECO:0000256" key="3">
    <source>
        <dbReference type="SAM" id="Coils"/>
    </source>
</evidence>
<accession>A0A023D250</accession>
<dbReference type="Gene3D" id="1.20.1600.10">
    <property type="entry name" value="Outer membrane efflux proteins (OEP)"/>
    <property type="match status" value="1"/>
</dbReference>
<name>A0A023D250_ACIMT</name>
<evidence type="ECO:0000256" key="2">
    <source>
        <dbReference type="RuleBase" id="RU362097"/>
    </source>
</evidence>
<comment type="subcellular location">
    <subcellularLocation>
        <location evidence="2">Cell membrane</location>
        <topology evidence="2">Lipid-anchor</topology>
    </subcellularLocation>
</comment>
<evidence type="ECO:0000313" key="4">
    <source>
        <dbReference type="EMBL" id="GAJ27845.1"/>
    </source>
</evidence>
<comment type="caution">
    <text evidence="4">The sequence shown here is derived from an EMBL/GenBank/DDBJ whole genome shotgun (WGS) entry which is preliminary data.</text>
</comment>
<dbReference type="Proteomes" id="UP000019760">
    <property type="component" value="Unassembled WGS sequence"/>
</dbReference>
<dbReference type="Pfam" id="PF02321">
    <property type="entry name" value="OEP"/>
    <property type="match status" value="2"/>
</dbReference>
<dbReference type="Gene3D" id="2.20.200.10">
    <property type="entry name" value="Outer membrane efflux proteins (OEP)"/>
    <property type="match status" value="1"/>
</dbReference>
<dbReference type="InterPro" id="IPR003423">
    <property type="entry name" value="OMP_efflux"/>
</dbReference>
<dbReference type="GO" id="GO:0005886">
    <property type="term" value="C:plasma membrane"/>
    <property type="evidence" value="ECO:0007669"/>
    <property type="project" value="UniProtKB-SubCell"/>
</dbReference>
<keyword evidence="2 4" id="KW-0449">Lipoprotein</keyword>
<dbReference type="OrthoDB" id="9783100at2"/>
<dbReference type="PANTHER" id="PTHR30203:SF25">
    <property type="entry name" value="OUTER MEMBRANE PROTEIN-RELATED"/>
    <property type="match status" value="1"/>
</dbReference>
<sequence length="540" mass="58475">MGGDVVNKGRSPRAVLRGSAALVLAAGLGACKMGPDYHRPDLWSPSHYDMHGNAVQDAQVKSVLSSAAPDPHWWRVFHDPELTSLEERVVRENLDVLRAATQLAQSRAQLLMAGAERFPALTAAGSYRRTQYSTKEAQYLVNKVGRQFGGPNGNLLADSAGDVVVPLLNQWSDSIDATYEVDLWGRVARQYEEAKAQLEASDEARRGILIAQQADMARDYMTLRGAQEQLRIARANRGLQADTLALAKDRFRSGLVTDLDVQSAEAQLAATDAQVTQLQQQIAQEMNAISLLLGAPPGALNGELDRAAGIPVIPPRVPVGVPSELAQRRPDIRRADAQLHVAVAQVGEAMAEFYPKVTISADFGFQSLSFRDLGFWNARAWNVGPSISLPIFQGGRLRGQLQLKKSAQKEAAIAYQQTVLGAWREVDNALIAYRDEQLRRDSLVKAVDANRKAVALARDQYRSGLVTYLNVLSAQGNQLVSEQRLADSTTVLASDLVALYNALGGGWETDFPLDDPSKATVTRLASGAVAPSATGTPAPR</sequence>
<organism evidence="4 5">
    <name type="scientific">Acidomonas methanolica NBRC 104435</name>
    <dbReference type="NCBI Taxonomy" id="1231351"/>
    <lineage>
        <taxon>Bacteria</taxon>
        <taxon>Pseudomonadati</taxon>
        <taxon>Pseudomonadota</taxon>
        <taxon>Alphaproteobacteria</taxon>
        <taxon>Acetobacterales</taxon>
        <taxon>Acetobacteraceae</taxon>
        <taxon>Acidomonas</taxon>
    </lineage>
</organism>
<dbReference type="RefSeq" id="WP_042055752.1">
    <property type="nucleotide sequence ID" value="NZ_BAND01000008.1"/>
</dbReference>
<keyword evidence="2" id="KW-1134">Transmembrane beta strand</keyword>
<gene>
    <name evidence="4" type="ORF">Amme_008_010</name>
</gene>
<reference evidence="5" key="1">
    <citation type="journal article" date="2014" name="FEMS Microbiol. Lett.">
        <title>Draft Genomic DNA Sequence of the Facultatively Methylotrophic Bacterium Acidomonas methanolica type strain MB58.</title>
        <authorList>
            <person name="Higashiura N."/>
            <person name="Hadano H."/>
            <person name="Hirakawa H."/>
            <person name="Matsutani M."/>
            <person name="Takabe S."/>
            <person name="Matsushita K."/>
            <person name="Azuma Y."/>
        </authorList>
    </citation>
    <scope>NUCLEOTIDE SEQUENCE [LARGE SCALE GENOMIC DNA]</scope>
    <source>
        <strain evidence="5">MB58</strain>
    </source>
</reference>
<dbReference type="EMBL" id="BAND01000008">
    <property type="protein sequence ID" value="GAJ27845.1"/>
    <property type="molecule type" value="Genomic_DNA"/>
</dbReference>
<keyword evidence="2" id="KW-0564">Palmitate</keyword>
<feature type="coiled-coil region" evidence="3">
    <location>
        <begin position="261"/>
        <end position="288"/>
    </location>
</feature>